<dbReference type="EMBL" id="CP073041">
    <property type="protein sequence ID" value="UXE64602.1"/>
    <property type="molecule type" value="Genomic_DNA"/>
</dbReference>
<name>A0A977PZ81_9CYAN</name>
<accession>A0A977PZ81</accession>
<dbReference type="Proteomes" id="UP001065613">
    <property type="component" value="Chromosome"/>
</dbReference>
<dbReference type="Gene3D" id="3.30.1950.10">
    <property type="entry name" value="wza like domain"/>
    <property type="match status" value="1"/>
</dbReference>
<proteinExistence type="predicted"/>
<dbReference type="GO" id="GO:0015159">
    <property type="term" value="F:polysaccharide transmembrane transporter activity"/>
    <property type="evidence" value="ECO:0007669"/>
    <property type="project" value="InterPro"/>
</dbReference>
<dbReference type="AlphaFoldDB" id="A0A977PZ81"/>
<dbReference type="InterPro" id="IPR003715">
    <property type="entry name" value="Poly_export_N"/>
</dbReference>
<dbReference type="Pfam" id="PF10531">
    <property type="entry name" value="SLBB"/>
    <property type="match status" value="1"/>
</dbReference>
<dbReference type="InterPro" id="IPR049712">
    <property type="entry name" value="Poly_export"/>
</dbReference>
<evidence type="ECO:0000313" key="4">
    <source>
        <dbReference type="EMBL" id="UXE64602.1"/>
    </source>
</evidence>
<feature type="domain" description="Soluble ligand binding" evidence="3">
    <location>
        <begin position="77"/>
        <end position="125"/>
    </location>
</feature>
<sequence>MGDAVTVTLPDFPEFGFTGVIDNEGKVQVPILGRVAIAGLTLDEIEAKIGYELHRRYLQDVPSVSAVLTSSRPLELMIVGEIVRPGYYIFPFGTVLSTVLSTAGGTTEQADLRSVIIRRTLIDGSSLEERVDLYTPLLQGGQFPQLRLQGGDTIIVAKREIGKDRDYDQRLIAKSNLIKPNMTVRVLLPSQPTGIAVRSLVLPSGSTFLDAVASLPATVPLVLKEDVTLLRFDPQQGKVVARSLNPTGMVENFDVSQNVPLQDNDVIVVSRTILGDIFEGFRILTQPIRDVFGLASFVLGLPGINQSY</sequence>
<keyword evidence="1" id="KW-0732">Signal</keyword>
<dbReference type="PANTHER" id="PTHR33619:SF3">
    <property type="entry name" value="POLYSACCHARIDE EXPORT PROTEIN GFCE-RELATED"/>
    <property type="match status" value="1"/>
</dbReference>
<dbReference type="PANTHER" id="PTHR33619">
    <property type="entry name" value="POLYSACCHARIDE EXPORT PROTEIN GFCE-RELATED"/>
    <property type="match status" value="1"/>
</dbReference>
<dbReference type="Pfam" id="PF02563">
    <property type="entry name" value="Poly_export"/>
    <property type="match status" value="1"/>
</dbReference>
<reference evidence="4" key="1">
    <citation type="submission" date="2021-04" db="EMBL/GenBank/DDBJ databases">
        <title>Genome sequence of Woronichinia naegeliana from Washington state freshwater lake bloom.</title>
        <authorList>
            <person name="Dreher T.W."/>
        </authorList>
    </citation>
    <scope>NUCLEOTIDE SEQUENCE</scope>
    <source>
        <strain evidence="4">WA131</strain>
    </source>
</reference>
<evidence type="ECO:0000259" key="3">
    <source>
        <dbReference type="Pfam" id="PF10531"/>
    </source>
</evidence>
<dbReference type="KEGG" id="wna:KA717_09075"/>
<dbReference type="Gene3D" id="3.10.560.10">
    <property type="entry name" value="Outer membrane lipoprotein wza domain like"/>
    <property type="match status" value="1"/>
</dbReference>
<organism evidence="4">
    <name type="scientific">Woronichinia naegeliana WA131</name>
    <dbReference type="NCBI Taxonomy" id="2824559"/>
    <lineage>
        <taxon>Bacteria</taxon>
        <taxon>Bacillati</taxon>
        <taxon>Cyanobacteriota</taxon>
        <taxon>Cyanophyceae</taxon>
        <taxon>Synechococcales</taxon>
        <taxon>Coelosphaeriaceae</taxon>
        <taxon>Woronichinia</taxon>
    </lineage>
</organism>
<protein>
    <submittedName>
        <fullName evidence="4">Polysaccharide biosynthesis/export family protein</fullName>
    </submittedName>
</protein>
<evidence type="ECO:0000259" key="2">
    <source>
        <dbReference type="Pfam" id="PF02563"/>
    </source>
</evidence>
<dbReference type="InterPro" id="IPR019554">
    <property type="entry name" value="Soluble_ligand-bd"/>
</dbReference>
<feature type="domain" description="Polysaccharide export protein N-terminal" evidence="2">
    <location>
        <begin position="2"/>
        <end position="65"/>
    </location>
</feature>
<evidence type="ECO:0000256" key="1">
    <source>
        <dbReference type="ARBA" id="ARBA00022729"/>
    </source>
</evidence>
<gene>
    <name evidence="4" type="ORF">KA717_09075</name>
</gene>